<evidence type="ECO:0000256" key="1">
    <source>
        <dbReference type="SAM" id="MobiDB-lite"/>
    </source>
</evidence>
<accession>A0A654FMH8</accession>
<evidence type="ECO:0000313" key="2">
    <source>
        <dbReference type="EMBL" id="VYS61923.1"/>
    </source>
</evidence>
<reference evidence="2 3" key="1">
    <citation type="submission" date="2019-11" db="EMBL/GenBank/DDBJ databases">
        <authorList>
            <person name="Jiao W.-B."/>
            <person name="Schneeberger K."/>
        </authorList>
    </citation>
    <scope>NUCLEOTIDE SEQUENCE [LARGE SCALE GENOMIC DNA]</scope>
    <source>
        <strain evidence="3">cv. An-1</strain>
    </source>
</reference>
<evidence type="ECO:0000313" key="3">
    <source>
        <dbReference type="Proteomes" id="UP000426265"/>
    </source>
</evidence>
<dbReference type="AlphaFoldDB" id="A0A654FMH8"/>
<organism evidence="2 3">
    <name type="scientific">Arabidopsis thaliana</name>
    <name type="common">Mouse-ear cress</name>
    <dbReference type="NCBI Taxonomy" id="3702"/>
    <lineage>
        <taxon>Eukaryota</taxon>
        <taxon>Viridiplantae</taxon>
        <taxon>Streptophyta</taxon>
        <taxon>Embryophyta</taxon>
        <taxon>Tracheophyta</taxon>
        <taxon>Spermatophyta</taxon>
        <taxon>Magnoliopsida</taxon>
        <taxon>eudicotyledons</taxon>
        <taxon>Gunneridae</taxon>
        <taxon>Pentapetalae</taxon>
        <taxon>rosids</taxon>
        <taxon>malvids</taxon>
        <taxon>Brassicales</taxon>
        <taxon>Brassicaceae</taxon>
        <taxon>Camelineae</taxon>
        <taxon>Arabidopsis</taxon>
    </lineage>
</organism>
<sequence>MKTEGNVFRCFKTRKDTILPTFDRWHPAIREPFLLHAHHSSRANSELNDMIEYYERLLLDKEKDVMAWRDKSSSLESDLRSSNDARLKLEDQLDNLSIELMKVANYRDAELAKSTSKARKEVKGRGMELIQGAIVFIQTEKAGAELESDVREYESNLLLFDQTHEYDFSEERERDELKAVLEEKQNRLAAFPSSSFNPQQFEEFFTESPPLSESGLDWAGVSGSAEPEVPIAPSSVLEAIITPSEIPPSTNSETVVIEDDDGSDSVICGEQPATDEPGETETAAADPESV</sequence>
<protein>
    <recommendedName>
        <fullName evidence="4">Myosin heavy chain-like protein</fullName>
    </recommendedName>
</protein>
<feature type="region of interest" description="Disordered" evidence="1">
    <location>
        <begin position="244"/>
        <end position="290"/>
    </location>
</feature>
<dbReference type="ExpressionAtlas" id="A0A654FMH8">
    <property type="expression patterns" value="baseline"/>
</dbReference>
<proteinExistence type="predicted"/>
<evidence type="ECO:0008006" key="4">
    <source>
        <dbReference type="Google" id="ProtNLM"/>
    </source>
</evidence>
<name>A0A654FMH8_ARATH</name>
<dbReference type="Proteomes" id="UP000426265">
    <property type="component" value="Unassembled WGS sequence"/>
</dbReference>
<dbReference type="EMBL" id="CACRSJ010000109">
    <property type="protein sequence ID" value="VYS61923.1"/>
    <property type="molecule type" value="Genomic_DNA"/>
</dbReference>
<gene>
    <name evidence="2" type="ORF">AN1_LOCUS17352</name>
</gene>